<keyword evidence="8" id="KW-1185">Reference proteome</keyword>
<keyword evidence="2 5" id="KW-0378">Hydrolase</keyword>
<gene>
    <name evidence="7" type="ORF">MERR_LOCUS40017</name>
</gene>
<feature type="domain" description="Pectinesterase catalytic" evidence="6">
    <location>
        <begin position="6"/>
        <end position="166"/>
    </location>
</feature>
<dbReference type="InterPro" id="IPR012334">
    <property type="entry name" value="Pectin_lyas_fold"/>
</dbReference>
<evidence type="ECO:0000256" key="5">
    <source>
        <dbReference type="RuleBase" id="RU000589"/>
    </source>
</evidence>
<dbReference type="EC" id="3.1.1.11" evidence="5"/>
<dbReference type="GO" id="GO:0042545">
    <property type="term" value="P:cell wall modification"/>
    <property type="evidence" value="ECO:0007669"/>
    <property type="project" value="UniProtKB-UniRule"/>
</dbReference>
<dbReference type="OrthoDB" id="2019149at2759"/>
<evidence type="ECO:0000313" key="8">
    <source>
        <dbReference type="Proteomes" id="UP000467841"/>
    </source>
</evidence>
<dbReference type="GO" id="GO:0045490">
    <property type="term" value="P:pectin catabolic process"/>
    <property type="evidence" value="ECO:0007669"/>
    <property type="project" value="UniProtKB-UniRule"/>
</dbReference>
<dbReference type="Gene3D" id="2.160.20.10">
    <property type="entry name" value="Single-stranded right-handed beta-helix, Pectin lyase-like"/>
    <property type="match status" value="1"/>
</dbReference>
<keyword evidence="3 5" id="KW-0063">Aspartyl esterase</keyword>
<proteinExistence type="predicted"/>
<accession>A0A6D2KUD7</accession>
<dbReference type="GO" id="GO:0030599">
    <property type="term" value="F:pectinesterase activity"/>
    <property type="evidence" value="ECO:0007669"/>
    <property type="project" value="UniProtKB-UniRule"/>
</dbReference>
<comment type="catalytic activity">
    <reaction evidence="5">
        <text>[(1-&gt;4)-alpha-D-galacturonosyl methyl ester](n) + n H2O = [(1-&gt;4)-alpha-D-galacturonosyl](n) + n methanol + n H(+)</text>
        <dbReference type="Rhea" id="RHEA:22380"/>
        <dbReference type="Rhea" id="RHEA-COMP:14570"/>
        <dbReference type="Rhea" id="RHEA-COMP:14573"/>
        <dbReference type="ChEBI" id="CHEBI:15377"/>
        <dbReference type="ChEBI" id="CHEBI:15378"/>
        <dbReference type="ChEBI" id="CHEBI:17790"/>
        <dbReference type="ChEBI" id="CHEBI:140522"/>
        <dbReference type="ChEBI" id="CHEBI:140523"/>
        <dbReference type="EC" id="3.1.1.11"/>
    </reaction>
</comment>
<dbReference type="Pfam" id="PF01095">
    <property type="entry name" value="Pectinesterase"/>
    <property type="match status" value="1"/>
</dbReference>
<reference evidence="7" key="1">
    <citation type="submission" date="2020-01" db="EMBL/GenBank/DDBJ databases">
        <authorList>
            <person name="Mishra B."/>
        </authorList>
    </citation>
    <scope>NUCLEOTIDE SEQUENCE [LARGE SCALE GENOMIC DNA]</scope>
</reference>
<protein>
    <recommendedName>
        <fullName evidence="5">Pectinesterase</fullName>
        <ecNumber evidence="5">3.1.1.11</ecNumber>
    </recommendedName>
</protein>
<sequence length="181" mass="20825">MLKQYKKWFYRDCTVSGTVDFIFGDAICFIQNSRIVVRKPNVGQSCMITAQGRKNVREPSGFVLHNCHITGDPAYIPFRSVNKAYLGRPWQEFSRTIIMKTMIDDVIDPAGWLPWQGEFALETLYYAEHLNVGLGSRQAQRVKWPGIKTLSPQEALLYICCRFLLGDTWIPITHVPYTTNM</sequence>
<dbReference type="InterPro" id="IPR011050">
    <property type="entry name" value="Pectin_lyase_fold/virulence"/>
</dbReference>
<dbReference type="InterPro" id="IPR033131">
    <property type="entry name" value="Pectinesterase_Asp_AS"/>
</dbReference>
<evidence type="ECO:0000256" key="3">
    <source>
        <dbReference type="ARBA" id="ARBA00023085"/>
    </source>
</evidence>
<organism evidence="7 8">
    <name type="scientific">Microthlaspi erraticum</name>
    <dbReference type="NCBI Taxonomy" id="1685480"/>
    <lineage>
        <taxon>Eukaryota</taxon>
        <taxon>Viridiplantae</taxon>
        <taxon>Streptophyta</taxon>
        <taxon>Embryophyta</taxon>
        <taxon>Tracheophyta</taxon>
        <taxon>Spermatophyta</taxon>
        <taxon>Magnoliopsida</taxon>
        <taxon>eudicotyledons</taxon>
        <taxon>Gunneridae</taxon>
        <taxon>Pentapetalae</taxon>
        <taxon>rosids</taxon>
        <taxon>malvids</taxon>
        <taxon>Brassicales</taxon>
        <taxon>Brassicaceae</taxon>
        <taxon>Coluteocarpeae</taxon>
        <taxon>Microthlaspi</taxon>
    </lineage>
</organism>
<name>A0A6D2KUD7_9BRAS</name>
<evidence type="ECO:0000256" key="2">
    <source>
        <dbReference type="ARBA" id="ARBA00022801"/>
    </source>
</evidence>
<dbReference type="UniPathway" id="UPA00545">
    <property type="reaction ID" value="UER00823"/>
</dbReference>
<dbReference type="InterPro" id="IPR000070">
    <property type="entry name" value="Pectinesterase_cat"/>
</dbReference>
<dbReference type="Proteomes" id="UP000467841">
    <property type="component" value="Unassembled WGS sequence"/>
</dbReference>
<dbReference type="PROSITE" id="PS00503">
    <property type="entry name" value="PECTINESTERASE_2"/>
    <property type="match status" value="1"/>
</dbReference>
<comment type="pathway">
    <text evidence="1 5">Glycan metabolism; pectin degradation; 2-dehydro-3-deoxy-D-gluconate from pectin: step 1/5.</text>
</comment>
<evidence type="ECO:0000256" key="4">
    <source>
        <dbReference type="PROSITE-ProRule" id="PRU10040"/>
    </source>
</evidence>
<comment type="caution">
    <text evidence="7">The sequence shown here is derived from an EMBL/GenBank/DDBJ whole genome shotgun (WGS) entry which is preliminary data.</text>
</comment>
<dbReference type="AlphaFoldDB" id="A0A6D2KUD7"/>
<evidence type="ECO:0000313" key="7">
    <source>
        <dbReference type="EMBL" id="CAA7052782.1"/>
    </source>
</evidence>
<dbReference type="PANTHER" id="PTHR31707">
    <property type="entry name" value="PECTINESTERASE"/>
    <property type="match status" value="1"/>
</dbReference>
<evidence type="ECO:0000259" key="6">
    <source>
        <dbReference type="Pfam" id="PF01095"/>
    </source>
</evidence>
<evidence type="ECO:0000256" key="1">
    <source>
        <dbReference type="ARBA" id="ARBA00005184"/>
    </source>
</evidence>
<dbReference type="SUPFAM" id="SSF51126">
    <property type="entry name" value="Pectin lyase-like"/>
    <property type="match status" value="1"/>
</dbReference>
<feature type="active site" evidence="4">
    <location>
        <position position="20"/>
    </location>
</feature>
<dbReference type="EMBL" id="CACVBM020001507">
    <property type="protein sequence ID" value="CAA7052782.1"/>
    <property type="molecule type" value="Genomic_DNA"/>
</dbReference>